<dbReference type="EMBL" id="JAGSOV010000062">
    <property type="protein sequence ID" value="MCO1659128.1"/>
    <property type="molecule type" value="Genomic_DNA"/>
</dbReference>
<feature type="transmembrane region" description="Helical" evidence="1">
    <location>
        <begin position="38"/>
        <end position="56"/>
    </location>
</feature>
<feature type="transmembrane region" description="Helical" evidence="1">
    <location>
        <begin position="63"/>
        <end position="85"/>
    </location>
</feature>
<keyword evidence="4" id="KW-1185">Reference proteome</keyword>
<keyword evidence="1" id="KW-0472">Membrane</keyword>
<evidence type="ECO:0000256" key="1">
    <source>
        <dbReference type="SAM" id="Phobius"/>
    </source>
</evidence>
<reference evidence="3" key="1">
    <citation type="submission" date="2021-04" db="EMBL/GenBank/DDBJ databases">
        <title>Pseudonocardia sp. nov., isolated from sandy soil of mangrove forest.</title>
        <authorList>
            <person name="Zan Z."/>
            <person name="Huang R."/>
            <person name="Liu W."/>
        </authorList>
    </citation>
    <scope>NUCLEOTIDE SEQUENCE</scope>
    <source>
        <strain evidence="3">S2-4</strain>
    </source>
</reference>
<protein>
    <submittedName>
        <fullName evidence="3">Sulfatase</fullName>
    </submittedName>
</protein>
<sequence length="543" mass="59271">MLVALGRLLTALAVLLVLVALLVPGRLAELTVGAFLRLPAEAIACLAVLLLLPVRARRVLAPVLGFVLAVLLILRILDLGFLSVLDRQFNVLVDWKQLGDALNVLRDSIGETGTTAATVGAIALAVALMVLLPLAVDRLTRLAGRRRPLALRVLAVAAPVWLVCALLGVQVVPGVPVASANAAGMLTERSVQIVGSIRDRYVFADEIAVDAYRDTPGDQLLTALRGKDVLFTFVESYGRSALENPEYAPQIGALLDQGTHRLAAAGFTARTGYLTSSTTGGNSWLAHAALMAGLWTNDQQRYNQLVQTDRLTLNKAFGKAGWRTVGVMPGITKEWPEGRFFGYQHLYDKPTLDYHGPNFGWGPVPDQFTMQRLQEGEFSSPDHPPVMAEIALVSSHWPWAPLPRMVGWDELGDGSIFNPQIAEGLTYEEVWADEARVRTEYRRSLEYTLEALLSYVETYGDDDTVMVVLGDHQPAPNVTGEGASRDVPITILARDPAVLDRIADWGWRDGLAPAPDSPVWRMDEFRDRFLVAYGPQDGTDGPR</sequence>
<feature type="domain" description="Sulfatase N-terminal" evidence="2">
    <location>
        <begin position="282"/>
        <end position="476"/>
    </location>
</feature>
<evidence type="ECO:0000259" key="2">
    <source>
        <dbReference type="Pfam" id="PF00884"/>
    </source>
</evidence>
<dbReference type="InterPro" id="IPR000917">
    <property type="entry name" value="Sulfatase_N"/>
</dbReference>
<comment type="caution">
    <text evidence="3">The sequence shown here is derived from an EMBL/GenBank/DDBJ whole genome shotgun (WGS) entry which is preliminary data.</text>
</comment>
<dbReference type="InterPro" id="IPR017850">
    <property type="entry name" value="Alkaline_phosphatase_core_sf"/>
</dbReference>
<evidence type="ECO:0000313" key="4">
    <source>
        <dbReference type="Proteomes" id="UP001165283"/>
    </source>
</evidence>
<dbReference type="Proteomes" id="UP001165283">
    <property type="component" value="Unassembled WGS sequence"/>
</dbReference>
<feature type="transmembrane region" description="Helical" evidence="1">
    <location>
        <begin position="149"/>
        <end position="169"/>
    </location>
</feature>
<gene>
    <name evidence="3" type="ORF">KDL28_29065</name>
</gene>
<keyword evidence="1" id="KW-0812">Transmembrane</keyword>
<dbReference type="Pfam" id="PF00884">
    <property type="entry name" value="Sulfatase"/>
    <property type="match status" value="1"/>
</dbReference>
<keyword evidence="1" id="KW-1133">Transmembrane helix</keyword>
<accession>A0ABT1A7Y7</accession>
<feature type="transmembrane region" description="Helical" evidence="1">
    <location>
        <begin position="116"/>
        <end position="137"/>
    </location>
</feature>
<organism evidence="3 4">
    <name type="scientific">Pseudonocardia humida</name>
    <dbReference type="NCBI Taxonomy" id="2800819"/>
    <lineage>
        <taxon>Bacteria</taxon>
        <taxon>Bacillati</taxon>
        <taxon>Actinomycetota</taxon>
        <taxon>Actinomycetes</taxon>
        <taxon>Pseudonocardiales</taxon>
        <taxon>Pseudonocardiaceae</taxon>
        <taxon>Pseudonocardia</taxon>
    </lineage>
</organism>
<proteinExistence type="predicted"/>
<evidence type="ECO:0000313" key="3">
    <source>
        <dbReference type="EMBL" id="MCO1659128.1"/>
    </source>
</evidence>
<dbReference type="Gene3D" id="3.40.720.10">
    <property type="entry name" value="Alkaline Phosphatase, subunit A"/>
    <property type="match status" value="1"/>
</dbReference>
<dbReference type="SUPFAM" id="SSF53649">
    <property type="entry name" value="Alkaline phosphatase-like"/>
    <property type="match status" value="1"/>
</dbReference>
<name>A0ABT1A7Y7_9PSEU</name>